<keyword evidence="6" id="KW-0132">Cell division</keyword>
<sequence length="803" mass="88750">MKNLHRLYVDQAEDGGDNSTIMLHPSRIEALDWFQGDSVLIKGRVRKQTLAVVAPDDSVDPNKVRMNKVIRKNLHVHLGDSVYIEKRDDVPYLKRVQIQPFEDTIEGVSGDIFETFLSPYFKKNYRPVTEGDTFLCRGNMQVVEFKVMKCDPEGCGIVYPQTEIFFDEPIKREDEEKLDVIGYDDLGGVRKQLSLIREMVELPLRHPQIFRNIGTKPPRGILLHGPPGTGKTLLARAVANETGAFFFLINGPEVMSRVAGESEGALRKAFAEAEKHAEEDGGAIIFIDEIDSIAPKRDKVHGEVEKRIVSQLLTLMDGMKARSNVIVIGATNRPNVIDPALRRFGRFDKEINISIPDETGRQEILLIHTRNMKLAEDVELESLSADTHGYVGADLAALCAEAAMQCIREKMEFIDLDADSIPAEVLAGMAVTQDHFKHALGSTNPSSLRETVVEVPNVSWDDIGGLEDVKKEMLEMVQFPVEYPEIYEKLGMNPSRGVLFYGPPGCGKTLMAKAVANQCQANFISVKGPELISMWLGESEGNVREIFDKARQASPCVLFFDELDSIAHQRGGGGGAGSEAMDRVMNQLLTELDGVEAKKNVFVIGATNRPDIIDPALMRPGRLDQLLYIPLPDREARSAVMKAKLRKANYSESLNLDKIAEVTHGFSGADLAEIVQRASKFAIREMVQIHMGEVRKVREHAAAALEDGVEFDEHGAIAELKAKAADGAILLPRHFETALKDARRSVSDQDLARYEQFRRLFSTSGISAGLVDAVKESQKPTSVSEAGDVGGVTDAGDDEEDVF</sequence>
<dbReference type="PANTHER" id="PTHR23077">
    <property type="entry name" value="AAA-FAMILY ATPASE"/>
    <property type="match status" value="1"/>
</dbReference>
<organism evidence="6 7">
    <name type="scientific">Aduncisulcus paluster</name>
    <dbReference type="NCBI Taxonomy" id="2918883"/>
    <lineage>
        <taxon>Eukaryota</taxon>
        <taxon>Metamonada</taxon>
        <taxon>Carpediemonas-like organisms</taxon>
        <taxon>Aduncisulcus</taxon>
    </lineage>
</organism>
<dbReference type="InterPro" id="IPR050168">
    <property type="entry name" value="AAA_ATPase_domain"/>
</dbReference>
<dbReference type="Gene3D" id="2.40.40.20">
    <property type="match status" value="1"/>
</dbReference>
<evidence type="ECO:0000313" key="7">
    <source>
        <dbReference type="Proteomes" id="UP001057375"/>
    </source>
</evidence>
<accession>A0ABQ5KVC3</accession>
<evidence type="ECO:0000256" key="1">
    <source>
        <dbReference type="ARBA" id="ARBA00022741"/>
    </source>
</evidence>
<keyword evidence="1" id="KW-0547">Nucleotide-binding</keyword>
<evidence type="ECO:0000256" key="3">
    <source>
        <dbReference type="SAM" id="MobiDB-lite"/>
    </source>
</evidence>
<dbReference type="SMART" id="SM01073">
    <property type="entry name" value="CDC48_N"/>
    <property type="match status" value="1"/>
</dbReference>
<dbReference type="SUPFAM" id="SSF52540">
    <property type="entry name" value="P-loop containing nucleoside triphosphate hydrolases"/>
    <property type="match status" value="2"/>
</dbReference>
<evidence type="ECO:0000256" key="2">
    <source>
        <dbReference type="ARBA" id="ARBA00022840"/>
    </source>
</evidence>
<reference evidence="6" key="1">
    <citation type="submission" date="2022-03" db="EMBL/GenBank/DDBJ databases">
        <title>Draft genome sequence of Aduncisulcus paluster, a free-living microaerophilic Fornicata.</title>
        <authorList>
            <person name="Yuyama I."/>
            <person name="Kume K."/>
            <person name="Tamura T."/>
            <person name="Inagaki Y."/>
            <person name="Hashimoto T."/>
        </authorList>
    </citation>
    <scope>NUCLEOTIDE SEQUENCE</scope>
    <source>
        <strain evidence="6">NY0171</strain>
    </source>
</reference>
<dbReference type="NCBIfam" id="TIGR01243">
    <property type="entry name" value="CDC48"/>
    <property type="match status" value="1"/>
</dbReference>
<dbReference type="PROSITE" id="PS00674">
    <property type="entry name" value="AAA"/>
    <property type="match status" value="2"/>
</dbReference>
<dbReference type="InterPro" id="IPR009010">
    <property type="entry name" value="Asp_de-COase-like_dom_sf"/>
</dbReference>
<feature type="domain" description="AAA+ ATPase" evidence="4">
    <location>
        <begin position="494"/>
        <end position="633"/>
    </location>
</feature>
<dbReference type="Pfam" id="PF02359">
    <property type="entry name" value="CDC48_N"/>
    <property type="match status" value="1"/>
</dbReference>
<keyword evidence="2" id="KW-0067">ATP-binding</keyword>
<dbReference type="EMBL" id="BQXS01011218">
    <property type="protein sequence ID" value="GKT36410.1"/>
    <property type="molecule type" value="Genomic_DNA"/>
</dbReference>
<evidence type="ECO:0000313" key="6">
    <source>
        <dbReference type="EMBL" id="GKT36410.1"/>
    </source>
</evidence>
<feature type="domain" description="AAA+ ATPase" evidence="4">
    <location>
        <begin position="217"/>
        <end position="357"/>
    </location>
</feature>
<dbReference type="SUPFAM" id="SSF50692">
    <property type="entry name" value="ADC-like"/>
    <property type="match status" value="1"/>
</dbReference>
<evidence type="ECO:0000259" key="5">
    <source>
        <dbReference type="SMART" id="SM01073"/>
    </source>
</evidence>
<feature type="domain" description="CDC48 N-terminal subdomain" evidence="5">
    <location>
        <begin position="6"/>
        <end position="90"/>
    </location>
</feature>
<feature type="region of interest" description="Disordered" evidence="3">
    <location>
        <begin position="775"/>
        <end position="803"/>
    </location>
</feature>
<dbReference type="Pfam" id="PF17862">
    <property type="entry name" value="AAA_lid_3"/>
    <property type="match status" value="2"/>
</dbReference>
<dbReference type="InterPro" id="IPR029067">
    <property type="entry name" value="CDC48_domain_2-like_sf"/>
</dbReference>
<comment type="caution">
    <text evidence="6">The sequence shown here is derived from an EMBL/GenBank/DDBJ whole genome shotgun (WGS) entry which is preliminary data.</text>
</comment>
<dbReference type="Gene3D" id="3.40.50.300">
    <property type="entry name" value="P-loop containing nucleotide triphosphate hydrolases"/>
    <property type="match status" value="2"/>
</dbReference>
<dbReference type="InterPro" id="IPR005938">
    <property type="entry name" value="AAA_ATPase_CDC48"/>
</dbReference>
<protein>
    <submittedName>
        <fullName evidence="6">Cell division cycle protein 48 homolog</fullName>
    </submittedName>
</protein>
<dbReference type="PANTHER" id="PTHR23077:SF171">
    <property type="entry name" value="NUCLEAR VALOSIN-CONTAINING PROTEIN-LIKE"/>
    <property type="match status" value="1"/>
</dbReference>
<dbReference type="InterPro" id="IPR041569">
    <property type="entry name" value="AAA_lid_3"/>
</dbReference>
<dbReference type="InterPro" id="IPR003960">
    <property type="entry name" value="ATPase_AAA_CS"/>
</dbReference>
<dbReference type="SMART" id="SM00382">
    <property type="entry name" value="AAA"/>
    <property type="match status" value="2"/>
</dbReference>
<keyword evidence="7" id="KW-1185">Reference proteome</keyword>
<dbReference type="InterPro" id="IPR003593">
    <property type="entry name" value="AAA+_ATPase"/>
</dbReference>
<feature type="compositionally biased region" description="Low complexity" evidence="3">
    <location>
        <begin position="785"/>
        <end position="794"/>
    </location>
</feature>
<dbReference type="Gene3D" id="1.10.8.60">
    <property type="match status" value="2"/>
</dbReference>
<proteinExistence type="predicted"/>
<name>A0ABQ5KVC3_9EUKA</name>
<dbReference type="InterPro" id="IPR003338">
    <property type="entry name" value="CDC4_N-term_subdom"/>
</dbReference>
<dbReference type="GO" id="GO:0051301">
    <property type="term" value="P:cell division"/>
    <property type="evidence" value="ECO:0007669"/>
    <property type="project" value="UniProtKB-KW"/>
</dbReference>
<gene>
    <name evidence="6" type="ORF">ADUPG1_009381</name>
</gene>
<dbReference type="InterPro" id="IPR003959">
    <property type="entry name" value="ATPase_AAA_core"/>
</dbReference>
<dbReference type="Pfam" id="PF00004">
    <property type="entry name" value="AAA"/>
    <property type="match status" value="2"/>
</dbReference>
<dbReference type="Proteomes" id="UP001057375">
    <property type="component" value="Unassembled WGS sequence"/>
</dbReference>
<keyword evidence="6" id="KW-0131">Cell cycle</keyword>
<evidence type="ECO:0000259" key="4">
    <source>
        <dbReference type="SMART" id="SM00382"/>
    </source>
</evidence>
<dbReference type="SUPFAM" id="SSF54585">
    <property type="entry name" value="Cdc48 domain 2-like"/>
    <property type="match status" value="1"/>
</dbReference>
<dbReference type="InterPro" id="IPR027417">
    <property type="entry name" value="P-loop_NTPase"/>
</dbReference>
<dbReference type="Gene3D" id="3.10.330.10">
    <property type="match status" value="1"/>
</dbReference>